<evidence type="ECO:0000313" key="7">
    <source>
        <dbReference type="EMBL" id="KAF3700644.1"/>
    </source>
</evidence>
<protein>
    <submittedName>
        <fullName evidence="7">DELTA-sagatoxin-Srs1a</fullName>
    </submittedName>
</protein>
<sequence>MRPLTAVCACCSVVGVAAEAGTISASVTLTHRQCTIEIENKSCDYTLMNPRNYTYSGSCKKPLPATISVSSSGTGLFIKPPNTACGSVGVFTYDLYQNSTKQNRGKMAVMFSNPFDFNLYSNWFAVGVFDMNKQCDYDLYNEMYYNEVNGFVRSEAKCGSLTYTSEGVTIRATMSDSYQPVIKVQLSDD</sequence>
<dbReference type="PANTHER" id="PTHR40388">
    <property type="entry name" value="BRYOPORIN"/>
    <property type="match status" value="1"/>
</dbReference>
<proteinExistence type="predicted"/>
<evidence type="ECO:0000256" key="3">
    <source>
        <dbReference type="ARBA" id="ARBA00022537"/>
    </source>
</evidence>
<dbReference type="InterPro" id="IPR015926">
    <property type="entry name" value="Cytolysin/lectin"/>
</dbReference>
<dbReference type="GO" id="GO:0006812">
    <property type="term" value="P:monoatomic cation transport"/>
    <property type="evidence" value="ECO:0007669"/>
    <property type="project" value="InterPro"/>
</dbReference>
<keyword evidence="6" id="KW-0732">Signal</keyword>
<feature type="chain" id="PRO_5026262587" evidence="6">
    <location>
        <begin position="19"/>
        <end position="189"/>
    </location>
</feature>
<evidence type="ECO:0000256" key="4">
    <source>
        <dbReference type="ARBA" id="ARBA00023298"/>
    </source>
</evidence>
<evidence type="ECO:0000256" key="2">
    <source>
        <dbReference type="ARBA" id="ARBA00004532"/>
    </source>
</evidence>
<dbReference type="GO" id="GO:0046930">
    <property type="term" value="C:pore complex"/>
    <property type="evidence" value="ECO:0007669"/>
    <property type="project" value="InterPro"/>
</dbReference>
<dbReference type="GO" id="GO:0051715">
    <property type="term" value="P:cytolysis in another organism"/>
    <property type="evidence" value="ECO:0007669"/>
    <property type="project" value="InterPro"/>
</dbReference>
<keyword evidence="3" id="KW-1052">Target cell membrane</keyword>
<gene>
    <name evidence="7" type="ORF">EXN66_Car016331</name>
</gene>
<dbReference type="GO" id="GO:0044218">
    <property type="term" value="C:other organism cell membrane"/>
    <property type="evidence" value="ECO:0007669"/>
    <property type="project" value="UniProtKB-KW"/>
</dbReference>
<dbReference type="PANTHER" id="PTHR40388:SF2">
    <property type="entry name" value="ACTINOPORIN-LIKE PROTEIN"/>
    <property type="match status" value="1"/>
</dbReference>
<feature type="signal peptide" evidence="6">
    <location>
        <begin position="1"/>
        <end position="18"/>
    </location>
</feature>
<dbReference type="InterPro" id="IPR009104">
    <property type="entry name" value="Anemon_actinoporin-like"/>
</dbReference>
<dbReference type="GO" id="GO:0015267">
    <property type="term" value="F:channel activity"/>
    <property type="evidence" value="ECO:0007669"/>
    <property type="project" value="InterPro"/>
</dbReference>
<keyword evidence="4" id="KW-1053">Target membrane</keyword>
<accession>A0A6G1QDZ4</accession>
<organism evidence="7 8">
    <name type="scientific">Channa argus</name>
    <name type="common">Northern snakehead</name>
    <name type="synonym">Ophicephalus argus</name>
    <dbReference type="NCBI Taxonomy" id="215402"/>
    <lineage>
        <taxon>Eukaryota</taxon>
        <taxon>Metazoa</taxon>
        <taxon>Chordata</taxon>
        <taxon>Craniata</taxon>
        <taxon>Vertebrata</taxon>
        <taxon>Euteleostomi</taxon>
        <taxon>Actinopterygii</taxon>
        <taxon>Neopterygii</taxon>
        <taxon>Teleostei</taxon>
        <taxon>Neoteleostei</taxon>
        <taxon>Acanthomorphata</taxon>
        <taxon>Anabantaria</taxon>
        <taxon>Anabantiformes</taxon>
        <taxon>Channoidei</taxon>
        <taxon>Channidae</taxon>
        <taxon>Channa</taxon>
    </lineage>
</organism>
<dbReference type="GO" id="GO:0042151">
    <property type="term" value="C:nematocyst"/>
    <property type="evidence" value="ECO:0007669"/>
    <property type="project" value="UniProtKB-SubCell"/>
</dbReference>
<dbReference type="InterPro" id="IPR050677">
    <property type="entry name" value="Actinoporin_PFT"/>
</dbReference>
<dbReference type="Gene3D" id="2.60.270.20">
    <property type="entry name" value="Cytolysin/lectin"/>
    <property type="match status" value="1"/>
</dbReference>
<keyword evidence="8" id="KW-1185">Reference proteome</keyword>
<name>A0A6G1QDZ4_CHAAH</name>
<dbReference type="Proteomes" id="UP000503349">
    <property type="component" value="Chromosome 15"/>
</dbReference>
<dbReference type="SUPFAM" id="SSF63724">
    <property type="entry name" value="Cytolysin/lectin"/>
    <property type="match status" value="1"/>
</dbReference>
<reference evidence="7 8" key="1">
    <citation type="submission" date="2019-02" db="EMBL/GenBank/DDBJ databases">
        <title>Opniocepnalus argus genome.</title>
        <authorList>
            <person name="Zhou C."/>
            <person name="Xiao S."/>
        </authorList>
    </citation>
    <scope>NUCLEOTIDE SEQUENCE [LARGE SCALE GENOMIC DNA]</scope>
    <source>
        <strain evidence="7">OARG1902GOOAL</strain>
        <tissue evidence="7">Muscle</tissue>
    </source>
</reference>
<reference evidence="8" key="2">
    <citation type="submission" date="2019-02" db="EMBL/GenBank/DDBJ databases">
        <title>Opniocepnalus argus Var Kimnra genome.</title>
        <authorList>
            <person name="Zhou C."/>
            <person name="Xiao S."/>
        </authorList>
    </citation>
    <scope>NUCLEOTIDE SEQUENCE [LARGE SCALE GENOMIC DNA]</scope>
</reference>
<dbReference type="AlphaFoldDB" id="A0A6G1QDZ4"/>
<evidence type="ECO:0000256" key="5">
    <source>
        <dbReference type="ARBA" id="ARBA00023331"/>
    </source>
</evidence>
<dbReference type="EMBL" id="CM015726">
    <property type="protein sequence ID" value="KAF3700644.1"/>
    <property type="molecule type" value="Genomic_DNA"/>
</dbReference>
<evidence type="ECO:0000256" key="6">
    <source>
        <dbReference type="SAM" id="SignalP"/>
    </source>
</evidence>
<keyword evidence="4" id="KW-0472">Membrane</keyword>
<keyword evidence="5" id="KW-0166">Nematocyst</keyword>
<evidence type="ECO:0000256" key="1">
    <source>
        <dbReference type="ARBA" id="ARBA00004175"/>
    </source>
</evidence>
<dbReference type="GO" id="GO:0046931">
    <property type="term" value="P:pore complex assembly"/>
    <property type="evidence" value="ECO:0007669"/>
    <property type="project" value="InterPro"/>
</dbReference>
<evidence type="ECO:0000313" key="8">
    <source>
        <dbReference type="Proteomes" id="UP000503349"/>
    </source>
</evidence>
<dbReference type="Pfam" id="PF06369">
    <property type="entry name" value="Anemone_cytotox"/>
    <property type="match status" value="1"/>
</dbReference>
<comment type="subcellular location">
    <subcellularLocation>
        <location evidence="2">Nematocyst</location>
    </subcellularLocation>
    <subcellularLocation>
        <location evidence="1">Target cell membrane</location>
    </subcellularLocation>
</comment>